<dbReference type="Proteomes" id="UP001420932">
    <property type="component" value="Unassembled WGS sequence"/>
</dbReference>
<dbReference type="EMBL" id="JBBNAF010000001">
    <property type="protein sequence ID" value="KAK9169705.1"/>
    <property type="molecule type" value="Genomic_DNA"/>
</dbReference>
<reference evidence="1 2" key="1">
    <citation type="submission" date="2024-01" db="EMBL/GenBank/DDBJ databases">
        <title>Genome assemblies of Stephania.</title>
        <authorList>
            <person name="Yang L."/>
        </authorList>
    </citation>
    <scope>NUCLEOTIDE SEQUENCE [LARGE SCALE GENOMIC DNA]</scope>
    <source>
        <strain evidence="1">YNDBR</strain>
        <tissue evidence="1">Leaf</tissue>
    </source>
</reference>
<evidence type="ECO:0000313" key="1">
    <source>
        <dbReference type="EMBL" id="KAK9169705.1"/>
    </source>
</evidence>
<comment type="caution">
    <text evidence="1">The sequence shown here is derived from an EMBL/GenBank/DDBJ whole genome shotgun (WGS) entry which is preliminary data.</text>
</comment>
<name>A0AAP0Q6V5_9MAGN</name>
<sequence>MCTLNHSFMMKLAWEILANRKGLQTEIIKRKYHLGGTQMDIHRPPTSTSNVCKGILKVWEKVLEGALWAISDGEKTLFCVDRWATTQFPSRNYSTVRVVI</sequence>
<organism evidence="1 2">
    <name type="scientific">Stephania yunnanensis</name>
    <dbReference type="NCBI Taxonomy" id="152371"/>
    <lineage>
        <taxon>Eukaryota</taxon>
        <taxon>Viridiplantae</taxon>
        <taxon>Streptophyta</taxon>
        <taxon>Embryophyta</taxon>
        <taxon>Tracheophyta</taxon>
        <taxon>Spermatophyta</taxon>
        <taxon>Magnoliopsida</taxon>
        <taxon>Ranunculales</taxon>
        <taxon>Menispermaceae</taxon>
        <taxon>Menispermoideae</taxon>
        <taxon>Cissampelideae</taxon>
        <taxon>Stephania</taxon>
    </lineage>
</organism>
<keyword evidence="2" id="KW-1185">Reference proteome</keyword>
<accession>A0AAP0Q6V5</accession>
<protein>
    <submittedName>
        <fullName evidence="1">Uncharacterized protein</fullName>
    </submittedName>
</protein>
<gene>
    <name evidence="1" type="ORF">Syun_001845</name>
</gene>
<evidence type="ECO:0000313" key="2">
    <source>
        <dbReference type="Proteomes" id="UP001420932"/>
    </source>
</evidence>
<dbReference type="AlphaFoldDB" id="A0AAP0Q6V5"/>
<proteinExistence type="predicted"/>